<name>A0A7C9A7C7_OPUST</name>
<proteinExistence type="predicted"/>
<dbReference type="InterPro" id="IPR052035">
    <property type="entry name" value="ZnF_BED_domain_contain"/>
</dbReference>
<dbReference type="Pfam" id="PF14372">
    <property type="entry name" value="hAT-like_RNase-H"/>
    <property type="match status" value="1"/>
</dbReference>
<feature type="domain" description="hAT-like transposase RNase-H fold" evidence="2">
    <location>
        <begin position="210"/>
        <end position="309"/>
    </location>
</feature>
<evidence type="ECO:0000259" key="2">
    <source>
        <dbReference type="Pfam" id="PF14372"/>
    </source>
</evidence>
<organism evidence="3">
    <name type="scientific">Opuntia streptacantha</name>
    <name type="common">Prickly pear cactus</name>
    <name type="synonym">Opuntia cardona</name>
    <dbReference type="NCBI Taxonomy" id="393608"/>
    <lineage>
        <taxon>Eukaryota</taxon>
        <taxon>Viridiplantae</taxon>
        <taxon>Streptophyta</taxon>
        <taxon>Embryophyta</taxon>
        <taxon>Tracheophyta</taxon>
        <taxon>Spermatophyta</taxon>
        <taxon>Magnoliopsida</taxon>
        <taxon>eudicotyledons</taxon>
        <taxon>Gunneridae</taxon>
        <taxon>Pentapetalae</taxon>
        <taxon>Caryophyllales</taxon>
        <taxon>Cactineae</taxon>
        <taxon>Cactaceae</taxon>
        <taxon>Opuntioideae</taxon>
        <taxon>Opuntia</taxon>
    </lineage>
</organism>
<dbReference type="SUPFAM" id="SSF53098">
    <property type="entry name" value="Ribonuclease H-like"/>
    <property type="match status" value="1"/>
</dbReference>
<evidence type="ECO:0000313" key="3">
    <source>
        <dbReference type="EMBL" id="MBA4660376.1"/>
    </source>
</evidence>
<reference evidence="3" key="2">
    <citation type="submission" date="2020-07" db="EMBL/GenBank/DDBJ databases">
        <authorList>
            <person name="Vera ALvarez R."/>
            <person name="Arias-Moreno D.M."/>
            <person name="Jimenez-Jacinto V."/>
            <person name="Jimenez-Bremont J.F."/>
            <person name="Swaminathan K."/>
            <person name="Moose S.P."/>
            <person name="Guerrero-Gonzalez M.L."/>
            <person name="Marino-Ramirez L."/>
            <person name="Landsman D."/>
            <person name="Rodriguez-Kessler M."/>
            <person name="Delgado-Sanchez P."/>
        </authorList>
    </citation>
    <scope>NUCLEOTIDE SEQUENCE</scope>
    <source>
        <tissue evidence="3">Cladode</tissue>
    </source>
</reference>
<dbReference type="PANTHER" id="PTHR46481">
    <property type="entry name" value="ZINC FINGER BED DOMAIN-CONTAINING PROTEIN 4"/>
    <property type="match status" value="1"/>
</dbReference>
<dbReference type="EMBL" id="GISG01207730">
    <property type="protein sequence ID" value="MBA4660376.1"/>
    <property type="molecule type" value="Transcribed_RNA"/>
</dbReference>
<reference evidence="3" key="1">
    <citation type="journal article" date="2013" name="J. Plant Res.">
        <title>Effect of fungi and light on seed germination of three Opuntia species from semiarid lands of central Mexico.</title>
        <authorList>
            <person name="Delgado-Sanchez P."/>
            <person name="Jimenez-Bremont J.F."/>
            <person name="Guerrero-Gonzalez Mde L."/>
            <person name="Flores J."/>
        </authorList>
    </citation>
    <scope>NUCLEOTIDE SEQUENCE</scope>
    <source>
        <tissue evidence="3">Cladode</tissue>
    </source>
</reference>
<dbReference type="GO" id="GO:0003677">
    <property type="term" value="F:DNA binding"/>
    <property type="evidence" value="ECO:0007669"/>
    <property type="project" value="UniProtKB-KW"/>
</dbReference>
<dbReference type="InterPro" id="IPR012337">
    <property type="entry name" value="RNaseH-like_sf"/>
</dbReference>
<dbReference type="PANTHER" id="PTHR46481:SF11">
    <property type="entry name" value="ZINC FINGER BED DOMAIN-CONTAINING PROTEIN RICESLEEPER 2-LIKE"/>
    <property type="match status" value="1"/>
</dbReference>
<accession>A0A7C9A7C7</accession>
<keyword evidence="1" id="KW-0238">DNA-binding</keyword>
<protein>
    <recommendedName>
        <fullName evidence="2">hAT-like transposase RNase-H fold domain-containing protein</fullName>
    </recommendedName>
</protein>
<dbReference type="InterPro" id="IPR025525">
    <property type="entry name" value="hAT-like_transposase_RNase-H"/>
</dbReference>
<sequence>MAVTAHFVDDDWVLQNRTLRFLYVPHPHTSDVLASVLMDRCLFLYNLENKISSIVVDNCTTNDSMMDILLGKFDSSSLMLVGKFLHMRCSAHILNLIVKDGLEVIGSGIERIRECIAFWVATPKRYEKFEDSARFLRIQATKKIHLDCKTRWNSTYLMLDSALPYKANFERLKRMNARLNFSLPNADDWKFAEMICEKLKIFYDVTLLISGRNYPTVNLVFRLICEIKLNLESWANSDVEIISGMTYRMIAKFDKYWSEMNGLLAIASILDPRNKLDCVDFYFKKIYRVEASREIQRITSLLYDLLVEYVDKRIETPITEDPIVSTPLSTSDSLFSQKGPSEGNCQDRYVAHKKTKKRRVNLKSELDHYLEEDVMPDIKQFDILDF</sequence>
<evidence type="ECO:0000256" key="1">
    <source>
        <dbReference type="ARBA" id="ARBA00023125"/>
    </source>
</evidence>
<dbReference type="AlphaFoldDB" id="A0A7C9A7C7"/>